<feature type="compositionally biased region" description="Basic and acidic residues" evidence="1">
    <location>
        <begin position="58"/>
        <end position="75"/>
    </location>
</feature>
<dbReference type="AlphaFoldDB" id="A0A8H6DWB3"/>
<protein>
    <submittedName>
        <fullName evidence="2">Uncharacterized protein</fullName>
    </submittedName>
</protein>
<feature type="region of interest" description="Disordered" evidence="1">
    <location>
        <begin position="49"/>
        <end position="103"/>
    </location>
</feature>
<organism evidence="2 3">
    <name type="scientific">Cochliobolus sativus</name>
    <name type="common">Common root rot and spot blotch fungus</name>
    <name type="synonym">Bipolaris sorokiniana</name>
    <dbReference type="NCBI Taxonomy" id="45130"/>
    <lineage>
        <taxon>Eukaryota</taxon>
        <taxon>Fungi</taxon>
        <taxon>Dikarya</taxon>
        <taxon>Ascomycota</taxon>
        <taxon>Pezizomycotina</taxon>
        <taxon>Dothideomycetes</taxon>
        <taxon>Pleosporomycetidae</taxon>
        <taxon>Pleosporales</taxon>
        <taxon>Pleosporineae</taxon>
        <taxon>Pleosporaceae</taxon>
        <taxon>Bipolaris</taxon>
    </lineage>
</organism>
<reference evidence="2" key="1">
    <citation type="submission" date="2019-11" db="EMBL/GenBank/DDBJ databases">
        <title>Bipolaris sorokiniana Genome sequencing.</title>
        <authorList>
            <person name="Wang H."/>
        </authorList>
    </citation>
    <scope>NUCLEOTIDE SEQUENCE</scope>
</reference>
<evidence type="ECO:0000313" key="2">
    <source>
        <dbReference type="EMBL" id="KAF5850307.1"/>
    </source>
</evidence>
<comment type="caution">
    <text evidence="2">The sequence shown here is derived from an EMBL/GenBank/DDBJ whole genome shotgun (WGS) entry which is preliminary data.</text>
</comment>
<name>A0A8H6DWB3_COCSA</name>
<dbReference type="Proteomes" id="UP000624244">
    <property type="component" value="Unassembled WGS sequence"/>
</dbReference>
<evidence type="ECO:0000313" key="3">
    <source>
        <dbReference type="Proteomes" id="UP000624244"/>
    </source>
</evidence>
<accession>A0A8H6DWB3</accession>
<evidence type="ECO:0000256" key="1">
    <source>
        <dbReference type="SAM" id="MobiDB-lite"/>
    </source>
</evidence>
<sequence>MRVFLGLAHQTAEGNLCCEKGQKVDPRAHDDTEDVERRWTACARAEERCATRNTNEGDPTRVRTAHYDSRDKTQEESVSEQLTGRSSDGDGIQAHLTLPREDR</sequence>
<gene>
    <name evidence="2" type="ORF">GGP41_002579</name>
</gene>
<proteinExistence type="predicted"/>
<dbReference type="EMBL" id="WNKQ01000007">
    <property type="protein sequence ID" value="KAF5850307.1"/>
    <property type="molecule type" value="Genomic_DNA"/>
</dbReference>